<proteinExistence type="predicted"/>
<sequence>MFRNRYVGADLQKWMMRPFRSLFALFAYRSILPYRKNSQKPDDELITRFQKTFQDVVPPVTARNAARFGQGPVGPITPAR</sequence>
<dbReference type="STRING" id="1450539.A0A318YZL5"/>
<dbReference type="EMBL" id="KZ821286">
    <property type="protein sequence ID" value="PYH40425.1"/>
    <property type="molecule type" value="Genomic_DNA"/>
</dbReference>
<organism evidence="1 2">
    <name type="scientific">Aspergillus saccharolyticus JOP 1030-1</name>
    <dbReference type="NCBI Taxonomy" id="1450539"/>
    <lineage>
        <taxon>Eukaryota</taxon>
        <taxon>Fungi</taxon>
        <taxon>Dikarya</taxon>
        <taxon>Ascomycota</taxon>
        <taxon>Pezizomycotina</taxon>
        <taxon>Eurotiomycetes</taxon>
        <taxon>Eurotiomycetidae</taxon>
        <taxon>Eurotiales</taxon>
        <taxon>Aspergillaceae</taxon>
        <taxon>Aspergillus</taxon>
        <taxon>Aspergillus subgen. Circumdati</taxon>
    </lineage>
</organism>
<dbReference type="RefSeq" id="XP_025426407.1">
    <property type="nucleotide sequence ID" value="XM_025576111.1"/>
</dbReference>
<reference evidence="1 2" key="1">
    <citation type="submission" date="2016-12" db="EMBL/GenBank/DDBJ databases">
        <title>The genomes of Aspergillus section Nigri reveals drivers in fungal speciation.</title>
        <authorList>
            <consortium name="DOE Joint Genome Institute"/>
            <person name="Vesth T.C."/>
            <person name="Nybo J."/>
            <person name="Theobald S."/>
            <person name="Brandl J."/>
            <person name="Frisvad J.C."/>
            <person name="Nielsen K.F."/>
            <person name="Lyhne E.K."/>
            <person name="Kogle M.E."/>
            <person name="Kuo A."/>
            <person name="Riley R."/>
            <person name="Clum A."/>
            <person name="Nolan M."/>
            <person name="Lipzen A."/>
            <person name="Salamov A."/>
            <person name="Henrissat B."/>
            <person name="Wiebenga A."/>
            <person name="De Vries R.P."/>
            <person name="Grigoriev I.V."/>
            <person name="Mortensen U.H."/>
            <person name="Andersen M.R."/>
            <person name="Baker S.E."/>
        </authorList>
    </citation>
    <scope>NUCLEOTIDE SEQUENCE [LARGE SCALE GENOMIC DNA]</scope>
    <source>
        <strain evidence="1 2">JOP 1030-1</strain>
    </source>
</reference>
<gene>
    <name evidence="1" type="ORF">BP01DRAFT_361272</name>
</gene>
<evidence type="ECO:0000313" key="2">
    <source>
        <dbReference type="Proteomes" id="UP000248349"/>
    </source>
</evidence>
<name>A0A318YZL5_9EURO</name>
<protein>
    <submittedName>
        <fullName evidence="1">Uncharacterized protein</fullName>
    </submittedName>
</protein>
<dbReference type="Proteomes" id="UP000248349">
    <property type="component" value="Unassembled WGS sequence"/>
</dbReference>
<keyword evidence="2" id="KW-1185">Reference proteome</keyword>
<dbReference type="GeneID" id="37077339"/>
<evidence type="ECO:0000313" key="1">
    <source>
        <dbReference type="EMBL" id="PYH40425.1"/>
    </source>
</evidence>
<accession>A0A318YZL5</accession>
<dbReference type="AlphaFoldDB" id="A0A318YZL5"/>